<dbReference type="EMBL" id="JAAAXX010000002">
    <property type="protein sequence ID" value="KAF2391124.1"/>
    <property type="molecule type" value="Genomic_DNA"/>
</dbReference>
<evidence type="ECO:0000313" key="1">
    <source>
        <dbReference type="EMBL" id="KAF2391124.1"/>
    </source>
</evidence>
<organism evidence="1 2">
    <name type="scientific">Pseudomonas frederiksbergensis</name>
    <dbReference type="NCBI Taxonomy" id="104087"/>
    <lineage>
        <taxon>Bacteria</taxon>
        <taxon>Pseudomonadati</taxon>
        <taxon>Pseudomonadota</taxon>
        <taxon>Gammaproteobacteria</taxon>
        <taxon>Pseudomonadales</taxon>
        <taxon>Pseudomonadaceae</taxon>
        <taxon>Pseudomonas</taxon>
    </lineage>
</organism>
<dbReference type="RefSeq" id="WP_163913281.1">
    <property type="nucleotide sequence ID" value="NZ_JAAAXX010000002.1"/>
</dbReference>
<protein>
    <submittedName>
        <fullName evidence="1">Uncharacterized protein</fullName>
    </submittedName>
</protein>
<gene>
    <name evidence="1" type="ORF">FX983_05600</name>
</gene>
<name>A0A6L5BVH4_9PSED</name>
<proteinExistence type="predicted"/>
<reference evidence="1 2" key="1">
    <citation type="submission" date="2019-12" db="EMBL/GenBank/DDBJ databases">
        <title>Endophytic bacteria associated with Panax ginseng seedlings.</title>
        <authorList>
            <person name="Park J.M."/>
            <person name="Shin R."/>
            <person name="Jo S.H."/>
        </authorList>
    </citation>
    <scope>NUCLEOTIDE SEQUENCE [LARGE SCALE GENOMIC DNA]</scope>
    <source>
        <strain evidence="1 2">PgKB32</strain>
    </source>
</reference>
<comment type="caution">
    <text evidence="1">The sequence shown here is derived from an EMBL/GenBank/DDBJ whole genome shotgun (WGS) entry which is preliminary data.</text>
</comment>
<dbReference type="AlphaFoldDB" id="A0A6L5BVH4"/>
<accession>A0A6L5BVH4</accession>
<dbReference type="Proteomes" id="UP000475265">
    <property type="component" value="Unassembled WGS sequence"/>
</dbReference>
<sequence length="257" mass="30578">MPTLKNFVAVDWRAGKDKIYFFFKDHNTYSRFDIGDNRVPDGYPADVSFGDWHDFHIHAKNVRFGFTTTHFQEEDMLNYDQDFLWLFYYDDSRTPMVCKYYQDDDKVIGISRVADTIWKPLLDYFDDITAGTWWHSPAPRKLSFRFLMKDGNSLFLNWNLPHGPRSIDDWDHEILLQPITDETWPGLAPYKDRIITAAQNDRTLADSYYYIFLTNNEYITYNIQKNKVEYGPYQINETTWPGLLFEADESGWEIDND</sequence>
<evidence type="ECO:0000313" key="2">
    <source>
        <dbReference type="Proteomes" id="UP000475265"/>
    </source>
</evidence>